<dbReference type="Proteomes" id="UP001233271">
    <property type="component" value="Chromosome 3"/>
</dbReference>
<reference evidence="2" key="1">
    <citation type="journal article" date="2023" name="BMC Genomics">
        <title>Chromosome-level genome assemblies of Cutaneotrichosporon spp. (Trichosporonales, Basidiomycota) reveal imbalanced evolution between nucleotide sequences and chromosome synteny.</title>
        <authorList>
            <person name="Kobayashi Y."/>
            <person name="Kayamori A."/>
            <person name="Aoki K."/>
            <person name="Shiwa Y."/>
            <person name="Matsutani M."/>
            <person name="Fujita N."/>
            <person name="Sugita T."/>
            <person name="Iwasaki W."/>
            <person name="Tanaka N."/>
            <person name="Takashima M."/>
        </authorList>
    </citation>
    <scope>NUCLEOTIDE SEQUENCE</scope>
    <source>
        <strain evidence="2">HIS019</strain>
    </source>
</reference>
<feature type="domain" description="Enoyl reductase (ER)" evidence="1">
    <location>
        <begin position="14"/>
        <end position="338"/>
    </location>
</feature>
<dbReference type="CDD" id="cd05289">
    <property type="entry name" value="MDR_like_2"/>
    <property type="match status" value="1"/>
</dbReference>
<dbReference type="InterPro" id="IPR002364">
    <property type="entry name" value="Quin_OxRdtase/zeta-crystal_CS"/>
</dbReference>
<dbReference type="Gene3D" id="3.40.50.720">
    <property type="entry name" value="NAD(P)-binding Rossmann-like Domain"/>
    <property type="match status" value="1"/>
</dbReference>
<dbReference type="SMART" id="SM00829">
    <property type="entry name" value="PKS_ER"/>
    <property type="match status" value="1"/>
</dbReference>
<dbReference type="Pfam" id="PF08240">
    <property type="entry name" value="ADH_N"/>
    <property type="match status" value="1"/>
</dbReference>
<dbReference type="InterPro" id="IPR011032">
    <property type="entry name" value="GroES-like_sf"/>
</dbReference>
<protein>
    <recommendedName>
        <fullName evidence="1">Enoyl reductase (ER) domain-containing protein</fullName>
    </recommendedName>
</protein>
<evidence type="ECO:0000313" key="3">
    <source>
        <dbReference type="Proteomes" id="UP001233271"/>
    </source>
</evidence>
<dbReference type="RefSeq" id="XP_060455203.1">
    <property type="nucleotide sequence ID" value="XM_060598406.1"/>
</dbReference>
<dbReference type="InterPro" id="IPR036291">
    <property type="entry name" value="NAD(P)-bd_dom_sf"/>
</dbReference>
<organism evidence="2 3">
    <name type="scientific">Cutaneotrichosporon cavernicola</name>
    <dbReference type="NCBI Taxonomy" id="279322"/>
    <lineage>
        <taxon>Eukaryota</taxon>
        <taxon>Fungi</taxon>
        <taxon>Dikarya</taxon>
        <taxon>Basidiomycota</taxon>
        <taxon>Agaricomycotina</taxon>
        <taxon>Tremellomycetes</taxon>
        <taxon>Trichosporonales</taxon>
        <taxon>Trichosporonaceae</taxon>
        <taxon>Cutaneotrichosporon</taxon>
    </lineage>
</organism>
<dbReference type="SUPFAM" id="SSF50129">
    <property type="entry name" value="GroES-like"/>
    <property type="match status" value="1"/>
</dbReference>
<dbReference type="SUPFAM" id="SSF51735">
    <property type="entry name" value="NAD(P)-binding Rossmann-fold domains"/>
    <property type="match status" value="1"/>
</dbReference>
<dbReference type="PANTHER" id="PTHR44013:SF1">
    <property type="entry name" value="ZINC-TYPE ALCOHOL DEHYDROGENASE-LIKE PROTEIN C16A3.02C"/>
    <property type="match status" value="1"/>
</dbReference>
<dbReference type="GO" id="GO:0016491">
    <property type="term" value="F:oxidoreductase activity"/>
    <property type="evidence" value="ECO:0007669"/>
    <property type="project" value="InterPro"/>
</dbReference>
<dbReference type="Pfam" id="PF13602">
    <property type="entry name" value="ADH_zinc_N_2"/>
    <property type="match status" value="1"/>
</dbReference>
<dbReference type="EMBL" id="AP028214">
    <property type="protein sequence ID" value="BEI89937.1"/>
    <property type="molecule type" value="Genomic_DNA"/>
</dbReference>
<evidence type="ECO:0000259" key="1">
    <source>
        <dbReference type="SMART" id="SM00829"/>
    </source>
</evidence>
<name>A0AA48I607_9TREE</name>
<dbReference type="InterPro" id="IPR013154">
    <property type="entry name" value="ADH-like_N"/>
</dbReference>
<sequence>MASTMQAIAYTNYGGPEMTEAMSLPIPKPGAGEILVRVAAGGLNPVDKLQRVGTFKAFLPYTFPAIAGNEFSGVVTQLGDGVTRFAVGDAVVCRVEKTAMRAFAEYTTMPADICAKAPTSIPLTEAAGLPLAALTSQQCLDLLDVKAGDRLLITGGAGGVGQFAIQLAKLRGAHVSTTASDAGKPYVLKAGADEVINYHTTKLVDLPDKFDKVLDAAGGEDALASDVVPSLKRGGRIVSIAGPPSPGCFDQLLSWWMRPIINLVLWAKSRTFLNAAAALGVEYQFLFMMPDGDQLAKLVSLVDNGKLVVNMDSQFKLADFKQAFERLESGRSKGKIVVEFAGAQ</sequence>
<dbReference type="InterPro" id="IPR052733">
    <property type="entry name" value="Chloroplast_QOR"/>
</dbReference>
<dbReference type="Gene3D" id="3.90.180.10">
    <property type="entry name" value="Medium-chain alcohol dehydrogenases, catalytic domain"/>
    <property type="match status" value="1"/>
</dbReference>
<dbReference type="GeneID" id="85493808"/>
<dbReference type="PANTHER" id="PTHR44013">
    <property type="entry name" value="ZINC-TYPE ALCOHOL DEHYDROGENASE-LIKE PROTEIN C16A3.02C"/>
    <property type="match status" value="1"/>
</dbReference>
<accession>A0AA48I607</accession>
<proteinExistence type="predicted"/>
<evidence type="ECO:0000313" key="2">
    <source>
        <dbReference type="EMBL" id="BEI89937.1"/>
    </source>
</evidence>
<dbReference type="AlphaFoldDB" id="A0AA48I607"/>
<gene>
    <name evidence="2" type="ORF">CcaverHIS019_0300070</name>
</gene>
<keyword evidence="3" id="KW-1185">Reference proteome</keyword>
<dbReference type="PROSITE" id="PS01162">
    <property type="entry name" value="QOR_ZETA_CRYSTAL"/>
    <property type="match status" value="1"/>
</dbReference>
<dbReference type="GO" id="GO:0008270">
    <property type="term" value="F:zinc ion binding"/>
    <property type="evidence" value="ECO:0007669"/>
    <property type="project" value="InterPro"/>
</dbReference>
<dbReference type="KEGG" id="ccac:CcaHIS019_0300070"/>
<dbReference type="InterPro" id="IPR020843">
    <property type="entry name" value="ER"/>
</dbReference>